<dbReference type="Proteomes" id="UP001500888">
    <property type="component" value="Unassembled WGS sequence"/>
</dbReference>
<keyword evidence="4" id="KW-1185">Reference proteome</keyword>
<dbReference type="EMBL" id="BAAAZR010000001">
    <property type="protein sequence ID" value="GAA3794169.1"/>
    <property type="molecule type" value="Genomic_DNA"/>
</dbReference>
<sequence>MVFAVKQSGDLTRSEDCAFCPGLRFRLNRIENLPGATGVLWGDRDFFVIPDLAPLDDGHLLIVTVDHNLAMGACPEDVLTRLEGNLQRVSRLFRLLYGREALFFEHGPTSPGEAGSCIDHAHMHCLPAKAGLVQALRHQGLAVEPTSLADLNMVHKARKPYLFVQEAGERTYCVAQKPPNQMMRRLYNSALGRDTWRWQDLYMQTDSRERFMETLNRLLPAVDEILAKR</sequence>
<comment type="caution">
    <text evidence="3">The sequence shown here is derived from an EMBL/GenBank/DDBJ whole genome shotgun (WGS) entry which is preliminary data.</text>
</comment>
<protein>
    <recommendedName>
        <fullName evidence="2">HIT domain-containing protein</fullName>
    </recommendedName>
</protein>
<dbReference type="InterPro" id="IPR006768">
    <property type="entry name" value="Cwf19-like_C_dom-1"/>
</dbReference>
<dbReference type="Gene3D" id="3.30.428.10">
    <property type="entry name" value="HIT-like"/>
    <property type="match status" value="1"/>
</dbReference>
<evidence type="ECO:0000256" key="1">
    <source>
        <dbReference type="PROSITE-ProRule" id="PRU00464"/>
    </source>
</evidence>
<gene>
    <name evidence="3" type="ORF">GCM10022226_11870</name>
</gene>
<feature type="short sequence motif" description="Histidine triad motif" evidence="1">
    <location>
        <begin position="120"/>
        <end position="124"/>
    </location>
</feature>
<dbReference type="SUPFAM" id="SSF54197">
    <property type="entry name" value="HIT-like"/>
    <property type="match status" value="1"/>
</dbReference>
<evidence type="ECO:0000313" key="3">
    <source>
        <dbReference type="EMBL" id="GAA3794169.1"/>
    </source>
</evidence>
<accession>A0ABP7HJE0</accession>
<evidence type="ECO:0000259" key="2">
    <source>
        <dbReference type="PROSITE" id="PS51084"/>
    </source>
</evidence>
<dbReference type="PROSITE" id="PS51084">
    <property type="entry name" value="HIT_2"/>
    <property type="match status" value="1"/>
</dbReference>
<feature type="domain" description="HIT" evidence="2">
    <location>
        <begin position="26"/>
        <end position="135"/>
    </location>
</feature>
<organism evidence="3 4">
    <name type="scientific">Sphaerisporangium flaviroseum</name>
    <dbReference type="NCBI Taxonomy" id="509199"/>
    <lineage>
        <taxon>Bacteria</taxon>
        <taxon>Bacillati</taxon>
        <taxon>Actinomycetota</taxon>
        <taxon>Actinomycetes</taxon>
        <taxon>Streptosporangiales</taxon>
        <taxon>Streptosporangiaceae</taxon>
        <taxon>Sphaerisporangium</taxon>
    </lineage>
</organism>
<evidence type="ECO:0000313" key="4">
    <source>
        <dbReference type="Proteomes" id="UP001500888"/>
    </source>
</evidence>
<reference evidence="4" key="1">
    <citation type="journal article" date="2019" name="Int. J. Syst. Evol. Microbiol.">
        <title>The Global Catalogue of Microorganisms (GCM) 10K type strain sequencing project: providing services to taxonomists for standard genome sequencing and annotation.</title>
        <authorList>
            <consortium name="The Broad Institute Genomics Platform"/>
            <consortium name="The Broad Institute Genome Sequencing Center for Infectious Disease"/>
            <person name="Wu L."/>
            <person name="Ma J."/>
        </authorList>
    </citation>
    <scope>NUCLEOTIDE SEQUENCE [LARGE SCALE GENOMIC DNA]</scope>
    <source>
        <strain evidence="4">JCM 16908</strain>
    </source>
</reference>
<proteinExistence type="predicted"/>
<dbReference type="InterPro" id="IPR011146">
    <property type="entry name" value="HIT-like"/>
</dbReference>
<dbReference type="Pfam" id="PF04677">
    <property type="entry name" value="CwfJ_C_1"/>
    <property type="match status" value="1"/>
</dbReference>
<name>A0ABP7HJE0_9ACTN</name>
<dbReference type="InterPro" id="IPR036265">
    <property type="entry name" value="HIT-like_sf"/>
</dbReference>